<name>A0A915HL34_ROMCU</name>
<sequence>MMIFCSLPSANSASRERFPRIGQRRKRNFEQFVHVTYIKYKVFEFHTENFQRVFGDCFVPRTAFCDQIQLCFDGGTHFRLNQVRAELDNMYYSYQMSRIRNPEQLSFHLFSFFPLRKSALTSSELCSEKTIKFGSERMDASVPMPCCSIKEINSDSVK</sequence>
<dbReference type="AlphaFoldDB" id="A0A915HL34"/>
<keyword evidence="1" id="KW-1185">Reference proteome</keyword>
<protein>
    <submittedName>
        <fullName evidence="2">Uncharacterized protein</fullName>
    </submittedName>
</protein>
<dbReference type="Proteomes" id="UP000887565">
    <property type="component" value="Unplaced"/>
</dbReference>
<organism evidence="1 2">
    <name type="scientific">Romanomermis culicivorax</name>
    <name type="common">Nematode worm</name>
    <dbReference type="NCBI Taxonomy" id="13658"/>
    <lineage>
        <taxon>Eukaryota</taxon>
        <taxon>Metazoa</taxon>
        <taxon>Ecdysozoa</taxon>
        <taxon>Nematoda</taxon>
        <taxon>Enoplea</taxon>
        <taxon>Dorylaimia</taxon>
        <taxon>Mermithida</taxon>
        <taxon>Mermithoidea</taxon>
        <taxon>Mermithidae</taxon>
        <taxon>Romanomermis</taxon>
    </lineage>
</organism>
<proteinExistence type="predicted"/>
<dbReference type="WBParaSite" id="nRc.2.0.1.t02052-RA">
    <property type="protein sequence ID" value="nRc.2.0.1.t02052-RA"/>
    <property type="gene ID" value="nRc.2.0.1.g02052"/>
</dbReference>
<evidence type="ECO:0000313" key="1">
    <source>
        <dbReference type="Proteomes" id="UP000887565"/>
    </source>
</evidence>
<reference evidence="2" key="1">
    <citation type="submission" date="2022-11" db="UniProtKB">
        <authorList>
            <consortium name="WormBaseParasite"/>
        </authorList>
    </citation>
    <scope>IDENTIFICATION</scope>
</reference>
<accession>A0A915HL34</accession>
<evidence type="ECO:0000313" key="2">
    <source>
        <dbReference type="WBParaSite" id="nRc.2.0.1.t02052-RA"/>
    </source>
</evidence>